<dbReference type="GO" id="GO:0005874">
    <property type="term" value="C:microtubule"/>
    <property type="evidence" value="ECO:0007669"/>
    <property type="project" value="UniProtKB-KW"/>
</dbReference>
<dbReference type="OrthoDB" id="5799458at2759"/>
<keyword evidence="9" id="KW-1185">Reference proteome</keyword>
<reference evidence="8" key="1">
    <citation type="submission" date="2018-03" db="EMBL/GenBank/DDBJ databases">
        <title>ARS-UCD1.2.</title>
        <authorList>
            <person name="Rosen B.D."/>
            <person name="Bickhart D.M."/>
            <person name="Koren S."/>
            <person name="Schnabel R.D."/>
            <person name="Hall R."/>
            <person name="Zimin A."/>
            <person name="Dreischer C."/>
            <person name="Schultheiss S."/>
            <person name="Schroeder S.G."/>
            <person name="Elsik C.G."/>
            <person name="Couldrey C."/>
            <person name="Liu G.E."/>
            <person name="Van Tassell C.P."/>
            <person name="Phillippy A.M."/>
            <person name="Smith T.P.L."/>
            <person name="Medrano J.F."/>
        </authorList>
    </citation>
    <scope>NUCLEOTIDE SEQUENCE [LARGE SCALE GENOMIC DNA]</scope>
    <source>
        <strain evidence="8">Hereford</strain>
    </source>
</reference>
<feature type="region of interest" description="Disordered" evidence="6">
    <location>
        <begin position="1919"/>
        <end position="1944"/>
    </location>
</feature>
<evidence type="ECO:0000256" key="3">
    <source>
        <dbReference type="ARBA" id="ARBA00022553"/>
    </source>
</evidence>
<comment type="subcellular location">
    <subcellularLocation>
        <location evidence="1">Cytoplasm</location>
        <location evidence="1">Cytoskeleton</location>
        <location evidence="1">Microtubule organizing center</location>
        <location evidence="1">Centrosome</location>
    </subcellularLocation>
</comment>
<dbReference type="GO" id="GO:0090222">
    <property type="term" value="P:centrosome-templated microtubule nucleation"/>
    <property type="evidence" value="ECO:0000318"/>
    <property type="project" value="GO_Central"/>
</dbReference>
<evidence type="ECO:0000259" key="7">
    <source>
        <dbReference type="PROSITE" id="PS50222"/>
    </source>
</evidence>
<keyword evidence="3" id="KW-0597">Phosphoprotein</keyword>
<feature type="coiled-coil region" evidence="5">
    <location>
        <begin position="724"/>
        <end position="810"/>
    </location>
</feature>
<feature type="coiled-coil region" evidence="5">
    <location>
        <begin position="626"/>
        <end position="689"/>
    </location>
</feature>
<dbReference type="PROSITE" id="PS50222">
    <property type="entry name" value="EF_HAND_2"/>
    <property type="match status" value="1"/>
</dbReference>
<evidence type="ECO:0000313" key="10">
    <source>
        <dbReference type="VGNC" id="VGNC:32077"/>
    </source>
</evidence>
<evidence type="ECO:0000256" key="4">
    <source>
        <dbReference type="ARBA" id="ARBA00023212"/>
    </source>
</evidence>
<name>A0A3Q1NL90_BOVIN</name>
<feature type="coiled-coil region" evidence="5">
    <location>
        <begin position="362"/>
        <end position="564"/>
    </location>
</feature>
<dbReference type="VGNC" id="VGNC:32077">
    <property type="gene designation" value="NIN"/>
</dbReference>
<dbReference type="GO" id="GO:0097539">
    <property type="term" value="C:ciliary transition fiber"/>
    <property type="evidence" value="ECO:0000318"/>
    <property type="project" value="GO_Central"/>
</dbReference>
<evidence type="ECO:0000313" key="8">
    <source>
        <dbReference type="Ensembl" id="ENSBTAP00000073166.3"/>
    </source>
</evidence>
<dbReference type="InParanoid" id="A0A3Q1NL90"/>
<feature type="coiled-coil region" evidence="5">
    <location>
        <begin position="1705"/>
        <end position="1819"/>
    </location>
</feature>
<feature type="coiled-coil region" evidence="5">
    <location>
        <begin position="2014"/>
        <end position="2084"/>
    </location>
</feature>
<dbReference type="VEuPathDB" id="HostDB:ENSBTAG00000020281"/>
<evidence type="ECO:0000256" key="5">
    <source>
        <dbReference type="SAM" id="Coils"/>
    </source>
</evidence>
<feature type="coiled-coil region" evidence="5">
    <location>
        <begin position="1252"/>
        <end position="1338"/>
    </location>
</feature>
<accession>A0A3Q1NL90</accession>
<dbReference type="GeneTree" id="ENSGT00660000095541"/>
<gene>
    <name evidence="8 10" type="primary">NIN</name>
</gene>
<feature type="coiled-coil region" evidence="5">
    <location>
        <begin position="849"/>
        <end position="933"/>
    </location>
</feature>
<dbReference type="GO" id="GO:0000242">
    <property type="term" value="C:pericentriolar material"/>
    <property type="evidence" value="ECO:0000318"/>
    <property type="project" value="GO_Central"/>
</dbReference>
<dbReference type="GO" id="GO:0005813">
    <property type="term" value="C:centrosome"/>
    <property type="evidence" value="ECO:0000318"/>
    <property type="project" value="GO_Central"/>
</dbReference>
<dbReference type="Proteomes" id="UP000009136">
    <property type="component" value="Chromosome 10"/>
</dbReference>
<dbReference type="KEGG" id="bta:510366"/>
<dbReference type="Gene3D" id="1.10.238.10">
    <property type="entry name" value="EF-hand"/>
    <property type="match status" value="1"/>
</dbReference>
<feature type="coiled-coil region" evidence="5">
    <location>
        <begin position="1440"/>
        <end position="1653"/>
    </location>
</feature>
<dbReference type="GO" id="GO:0005509">
    <property type="term" value="F:calcium ion binding"/>
    <property type="evidence" value="ECO:0007669"/>
    <property type="project" value="InterPro"/>
</dbReference>
<feature type="coiled-coil region" evidence="5">
    <location>
        <begin position="963"/>
        <end position="1026"/>
    </location>
</feature>
<feature type="domain" description="EF-hand" evidence="7">
    <location>
        <begin position="8"/>
        <end position="43"/>
    </location>
</feature>
<proteinExistence type="predicted"/>
<dbReference type="InterPro" id="IPR002048">
    <property type="entry name" value="EF_hand_dom"/>
</dbReference>
<evidence type="ECO:0000256" key="1">
    <source>
        <dbReference type="ARBA" id="ARBA00004300"/>
    </source>
</evidence>
<dbReference type="Ensembl" id="ENSBTAT00000068471.3">
    <property type="protein sequence ID" value="ENSBTAP00000073166.3"/>
    <property type="gene ID" value="ENSBTAG00000020281.9"/>
</dbReference>
<dbReference type="PANTHER" id="PTHR18905:SF11">
    <property type="entry name" value="NINEIN"/>
    <property type="match status" value="1"/>
</dbReference>
<feature type="region of interest" description="Disordered" evidence="6">
    <location>
        <begin position="1148"/>
        <end position="1176"/>
    </location>
</feature>
<sequence length="2117" mass="247072">MDEAEQDQHEARLKELFDSFDTTGTGSLGQEELTDLCHMLSLEEVAPVLQETLLQDNLLGRVHFDQFKEALILILSRTLSNEEHFQEPDCTLEAQPKYVRGGKRYGRRSLPEFQESVEEFAEVTVIEPLGEEAQPSHIPASERSEHWKTQRSEEYEAEGQLRFWNPDDLKASQTGSLAPQDWIEEKLQEVCEDLGITRDGHLNRKKLVSICEQYGLQNVDGEMLEEVFHNLDPDGMMSVEDFFYGLFKNGKPLTPSASTPYRQLKRHISMQSFDESGRRTTAPSAMMSTIGFRVFSCLDDGMGYASVERILDTWQEEGIENSQEILKALDFSLDGNVNLTELTLALENELLVTKNSIHQAALASFKAEIRHLLERVDQMLREKEKLRSDLDKAEKLKSLMASEVDDHHAAIERRNEYNLRKLDEEYKERIAALKNEFRKEREQILQQVGKQRLELEQEIEKAKTEENYVRDRLALSLKENSRLENELLENAEKLAEYESLTNKLQRNLENVLAEKFGDLDPSSAEFFLQEERLTQMRNEYEQQCRLLQDQVDELQSELQEYRTQGKVSRLPLQNSLSEELDINSGCIEPDQGLGSEECNPLNMSIEAELVIEQMKEQHHRELCHLRLELEDKVNYYEKQLDETKVAFEKEQENMKLKCENEVHILEEQISDLKNKIAELQGQTEVLKEAQHVAICRHEEEKKQLQMKWDEEKAHVQEELRLEHEMALRARLEQVEESFNRERERLVQNGAWTEEKVRGLTQKLEQVHQEQLKSLVEKHILEKEELQKELLEKHQRELHEGREKMETECNRRTSQIEAQFQADCQKVTERYEHALRSLEVHYRHQLKELLDQQCEERSQWEFEKDELTQECAEAQEQLKETLQREKATSLVLTQEREMLEKTYKEHLNSMVVEREQLLQDLEDLRKVSESQQSLLSNQILELKSSHERELKDREQILCQAGTSEQLVSQRLEQLQREHDQERQEMMSKLLVMESVHRATCEKADRERAEMSTEISRLQNKIKEMEQVVSPPSRLQNSCQVIGGEEAEENGAMSLLQQGEQLLEENGDVLLSLQRAHERAVKENVKMATEISRLQQRLQKLEPESVMSSCLDEPATGLFGNSVEQTEPFLQPNRIKQAEGGTTQRILSDLQGDEVRDLESTGTSSGQRQVRVEESEASIESFSELENSEETRTETWDLKNQVGQLREQLMILRADCDRASEKKQDLLFDVSVLKKKLKMLERIPEASPKYKVLYEDASRENECLQEELRMMETRYDEALESNKELTSEMFRLQDELKKVEEMTDTFLSLEKSYKEIKRENEELHVLVLRLQGKIEKLRERAVLQCDCFSLWEAHLDNLEVGPDEKVFELNQTLDERVPNVMSVHHIIEEHLYQENQYLEQENTQLLEKVKAHEIAWLHGTLQTHRDKLGAQNQVVLEENTALLGLQDKHFQHQATIAELEREKKKLQELTRKLRERVTALVKQKDVPSQGEKEEELKAMMHDLQITCSEMQQKVELLRYESEKLQEENSILRNEITTLNEEDSISNLKLGKLSGSQEEMWQKIETVKQEKAAVQKMVENLKKQISELKTKNQQLDLENMKLSQKNSQNQKELQELNQRLAEMLSQKDKEPGHSACEEWEQEKSNLKEELEHCKLQSSTLVSSLEAELSEVKIQTHIVEQENLLLKDELEKVKQLCRCPDLSDFQQKISSILSHNEKLLKEKEALSEELNICVDKLAKSSLLEHRIATMKQEQKSWEHQSESLKSQLVASQEKVQNLEDTLQNVNLQMSRIKSDLRVTQQEKEALKQEVMSLHKQLQNASDKNWAPEIGIHPSGFHNQQQRLSWDKLDHLINEEQQLLWQENERVQTMVQNTKPELIHSREKVRQLESNLPSPKHQKHLNSSGTVKPTEQEKLSLKRECEQFQKERSPTNRKAHLGDIPGSVPDNHSKVSQMKSLERELETIHLENEGLKKKQVKLDEQLMEMQHLRSTVMLSPSPHAWELQLLQQQTCPVVPREQFLQLQRQLLQAERINQCLQEELENRTSETNTPQGNQEYLVTVMEERMLEVEQKLKLVKRLLQEKVNQLKEQVSFPGHICPPISPSALTPVLNSFIVTNLLTFIV</sequence>
<dbReference type="GO" id="GO:0034454">
    <property type="term" value="P:microtubule anchoring at centrosome"/>
    <property type="evidence" value="ECO:0000318"/>
    <property type="project" value="GO_Central"/>
</dbReference>
<dbReference type="GO" id="GO:0097431">
    <property type="term" value="C:mitotic spindle pole"/>
    <property type="evidence" value="ECO:0000318"/>
    <property type="project" value="GO_Central"/>
</dbReference>
<dbReference type="PANTHER" id="PTHR18905">
    <property type="entry name" value="NINEIN"/>
    <property type="match status" value="1"/>
</dbReference>
<dbReference type="Bgee" id="ENSBTAG00000020281">
    <property type="expression patterns" value="Expressed in neutrophil and 107 other cell types or tissues"/>
</dbReference>
<protein>
    <submittedName>
        <fullName evidence="8">Ninein</fullName>
    </submittedName>
</protein>
<organism evidence="8 9">
    <name type="scientific">Bos taurus</name>
    <name type="common">Bovine</name>
    <dbReference type="NCBI Taxonomy" id="9913"/>
    <lineage>
        <taxon>Eukaryota</taxon>
        <taxon>Metazoa</taxon>
        <taxon>Chordata</taxon>
        <taxon>Craniata</taxon>
        <taxon>Vertebrata</taxon>
        <taxon>Euteleostomi</taxon>
        <taxon>Mammalia</taxon>
        <taxon>Eutheria</taxon>
        <taxon>Laurasiatheria</taxon>
        <taxon>Artiodactyla</taxon>
        <taxon>Ruminantia</taxon>
        <taxon>Pecora</taxon>
        <taxon>Bovidae</taxon>
        <taxon>Bovinae</taxon>
        <taxon>Bos</taxon>
    </lineage>
</organism>
<reference evidence="8" key="2">
    <citation type="submission" date="2025-08" db="UniProtKB">
        <authorList>
            <consortium name="Ensembl"/>
        </authorList>
    </citation>
    <scope>IDENTIFICATION</scope>
    <source>
        <strain evidence="8">Hereford</strain>
    </source>
</reference>
<dbReference type="FunCoup" id="A0A3Q1NL90">
    <property type="interactions" value="689"/>
</dbReference>
<dbReference type="STRING" id="9913.ENSBTAP00000073166"/>
<evidence type="ECO:0000256" key="2">
    <source>
        <dbReference type="ARBA" id="ARBA00022490"/>
    </source>
</evidence>
<feature type="region of interest" description="Disordered" evidence="6">
    <location>
        <begin position="1882"/>
        <end position="1907"/>
    </location>
</feature>
<reference evidence="8" key="3">
    <citation type="submission" date="2025-09" db="UniProtKB">
        <authorList>
            <consortium name="Ensembl"/>
        </authorList>
    </citation>
    <scope>IDENTIFICATION</scope>
    <source>
        <strain evidence="8">Hereford</strain>
    </source>
</reference>
<evidence type="ECO:0000313" key="9">
    <source>
        <dbReference type="Proteomes" id="UP000009136"/>
    </source>
</evidence>
<keyword evidence="5" id="KW-0175">Coiled coil</keyword>
<dbReference type="SUPFAM" id="SSF47473">
    <property type="entry name" value="EF-hand"/>
    <property type="match status" value="1"/>
</dbReference>
<keyword evidence="2" id="KW-0963">Cytoplasm</keyword>
<dbReference type="GO" id="GO:0005814">
    <property type="term" value="C:centriole"/>
    <property type="evidence" value="ECO:0000318"/>
    <property type="project" value="GO_Central"/>
</dbReference>
<evidence type="ECO:0000256" key="6">
    <source>
        <dbReference type="SAM" id="MobiDB-lite"/>
    </source>
</evidence>
<keyword evidence="4" id="KW-0206">Cytoskeleton</keyword>
<dbReference type="CTD" id="51199"/>
<dbReference type="InterPro" id="IPR011992">
    <property type="entry name" value="EF-hand-dom_pair"/>
</dbReference>
<dbReference type="GO" id="GO:0051642">
    <property type="term" value="P:centrosome localization"/>
    <property type="evidence" value="ECO:0000318"/>
    <property type="project" value="GO_Central"/>
</dbReference>